<dbReference type="AlphaFoldDB" id="A0A1F8FUD9"/>
<accession>A0A1F8FUD9</accession>
<evidence type="ECO:0000256" key="1">
    <source>
        <dbReference type="SAM" id="MobiDB-lite"/>
    </source>
</evidence>
<comment type="caution">
    <text evidence="2">The sequence shown here is derived from an EMBL/GenBank/DDBJ whole genome shotgun (WGS) entry which is preliminary data.</text>
</comment>
<feature type="compositionally biased region" description="Basic and acidic residues" evidence="1">
    <location>
        <begin position="60"/>
        <end position="71"/>
    </location>
</feature>
<evidence type="ECO:0000313" key="2">
    <source>
        <dbReference type="EMBL" id="OGN16787.1"/>
    </source>
</evidence>
<sequence>MNNFLFITEEEVQEEFDRTQQEPYQKKKPNPEKIESDYTGDLSGDPDDTTPGEAIEEIEREERRHDSTEIP</sequence>
<reference evidence="2 3" key="1">
    <citation type="journal article" date="2016" name="Nat. Commun.">
        <title>Thousands of microbial genomes shed light on interconnected biogeochemical processes in an aquifer system.</title>
        <authorList>
            <person name="Anantharaman K."/>
            <person name="Brown C.T."/>
            <person name="Hug L.A."/>
            <person name="Sharon I."/>
            <person name="Castelle C.J."/>
            <person name="Probst A.J."/>
            <person name="Thomas B.C."/>
            <person name="Singh A."/>
            <person name="Wilkins M.J."/>
            <person name="Karaoz U."/>
            <person name="Brodie E.L."/>
            <person name="Williams K.H."/>
            <person name="Hubbard S.S."/>
            <person name="Banfield J.F."/>
        </authorList>
    </citation>
    <scope>NUCLEOTIDE SEQUENCE [LARGE SCALE GENOMIC DNA]</scope>
</reference>
<dbReference type="Proteomes" id="UP000178117">
    <property type="component" value="Unassembled WGS sequence"/>
</dbReference>
<evidence type="ECO:0000313" key="3">
    <source>
        <dbReference type="Proteomes" id="UP000178117"/>
    </source>
</evidence>
<feature type="compositionally biased region" description="Acidic residues" evidence="1">
    <location>
        <begin position="44"/>
        <end position="59"/>
    </location>
</feature>
<dbReference type="EMBL" id="MGJZ01000025">
    <property type="protein sequence ID" value="OGN16787.1"/>
    <property type="molecule type" value="Genomic_DNA"/>
</dbReference>
<gene>
    <name evidence="2" type="ORF">A3C88_00280</name>
</gene>
<feature type="region of interest" description="Disordered" evidence="1">
    <location>
        <begin position="1"/>
        <end position="71"/>
    </location>
</feature>
<name>A0A1F8FUD9_9BACT</name>
<proteinExistence type="predicted"/>
<organism evidence="2 3">
    <name type="scientific">Candidatus Yanofskybacteria bacterium RIFCSPHIGHO2_02_FULL_50_12</name>
    <dbReference type="NCBI Taxonomy" id="1802685"/>
    <lineage>
        <taxon>Bacteria</taxon>
        <taxon>Candidatus Yanofskyibacteriota</taxon>
    </lineage>
</organism>
<protein>
    <submittedName>
        <fullName evidence="2">Uncharacterized protein</fullName>
    </submittedName>
</protein>